<evidence type="ECO:0000256" key="1">
    <source>
        <dbReference type="SAM" id="MobiDB-lite"/>
    </source>
</evidence>
<keyword evidence="3" id="KW-1185">Reference proteome</keyword>
<accession>A0A7S9D9L2</accession>
<dbReference type="KEGG" id="bcou:IC761_11040"/>
<organism evidence="2 3">
    <name type="scientific">Bradyrhizobium commune</name>
    <dbReference type="NCBI Taxonomy" id="83627"/>
    <lineage>
        <taxon>Bacteria</taxon>
        <taxon>Pseudomonadati</taxon>
        <taxon>Pseudomonadota</taxon>
        <taxon>Alphaproteobacteria</taxon>
        <taxon>Hyphomicrobiales</taxon>
        <taxon>Nitrobacteraceae</taxon>
        <taxon>Bradyrhizobium</taxon>
    </lineage>
</organism>
<protein>
    <submittedName>
        <fullName evidence="2">AHH domain-containing protein</fullName>
    </submittedName>
</protein>
<dbReference type="EMBL" id="CP061379">
    <property type="protein sequence ID" value="QPF93758.1"/>
    <property type="molecule type" value="Genomic_DNA"/>
</dbReference>
<gene>
    <name evidence="2" type="ORF">IC761_11040</name>
</gene>
<name>A0A7S9D9L2_9BRAD</name>
<sequence length="518" mass="55073">MAILGEHHIIPKRFAGHDALKGIDINAPENLIYLPESKELAARMGVSPHSGGHLSSYYDVKTILDQIARIRNPSRRQTEIRNLQDAMRLGLANGDLYANDPGTGADPESINPKLITRYNDYHAVHPDQVRKLAHLRQRGIDTGNPNLEKFSAILGDDDREKLLSEAIAKNPGVNITTGNKDLGGTHWQSKFTVADDIFNVPPSTPAKPSDAPSLPPFSSPSLGGLNEPEGLDRNDPRLANGLPGFPVPNPNEQRLGQLPPSTAMPSAPQVLQFHSETGNLLRLSDGSPLMGPDPYNMPHDAASGPAVLAGLAIFGTAMFAPELLPLLPAWAPIAGALGLTGLAANSAAHAEPTSSREPGAFRVAPLAAQQSANNVRSQNPTPSSTFADRFGNWTDATNGTLPAQPASGGEAPAVPAAQAVPPEQVRQLTRVNASNAGSVFTSGSAPVPYLPSPEFNDRFGNWSTTSGDGQSPPTSRPVGAFADEPGYVIPPPIWGIEQSANPRKDAEEWFSRWIRPLL</sequence>
<dbReference type="AlphaFoldDB" id="A0A7S9D9L2"/>
<dbReference type="Proteomes" id="UP000594621">
    <property type="component" value="Chromosome"/>
</dbReference>
<dbReference type="Pfam" id="PF14412">
    <property type="entry name" value="AHH"/>
    <property type="match status" value="1"/>
</dbReference>
<feature type="region of interest" description="Disordered" evidence="1">
    <location>
        <begin position="198"/>
        <end position="235"/>
    </location>
</feature>
<dbReference type="InterPro" id="IPR032871">
    <property type="entry name" value="AHH_dom_containing"/>
</dbReference>
<evidence type="ECO:0000313" key="3">
    <source>
        <dbReference type="Proteomes" id="UP000594621"/>
    </source>
</evidence>
<dbReference type="RefSeq" id="WP_195803265.1">
    <property type="nucleotide sequence ID" value="NZ_CP061379.1"/>
</dbReference>
<proteinExistence type="predicted"/>
<evidence type="ECO:0000313" key="2">
    <source>
        <dbReference type="EMBL" id="QPF93758.1"/>
    </source>
</evidence>
<reference evidence="2 3" key="1">
    <citation type="submission" date="2020-09" db="EMBL/GenBank/DDBJ databases">
        <title>Complete genomes of bradyrhizobia occurring on native shrubby legumes in Australia.</title>
        <authorList>
            <person name="Lafay B."/>
        </authorList>
    </citation>
    <scope>NUCLEOTIDE SEQUENCE [LARGE SCALE GENOMIC DNA]</scope>
    <source>
        <strain evidence="2 3">BDV5040</strain>
    </source>
</reference>